<proteinExistence type="predicted"/>
<keyword evidence="2" id="KW-1185">Reference proteome</keyword>
<dbReference type="PANTHER" id="PTHR34150:SF4">
    <property type="entry name" value="CHITIN BINDING DOMAIN (CHTBD2) CONTAINING"/>
    <property type="match status" value="1"/>
</dbReference>
<protein>
    <submittedName>
        <fullName evidence="1">Sybindin family protein</fullName>
    </submittedName>
</protein>
<evidence type="ECO:0000313" key="2">
    <source>
        <dbReference type="Proteomes" id="UP000030665"/>
    </source>
</evidence>
<dbReference type="EMBL" id="HG805935">
    <property type="protein sequence ID" value="CDW55090.1"/>
    <property type="molecule type" value="Genomic_DNA"/>
</dbReference>
<gene>
    <name evidence="1" type="ORF">TTRE_0000336101</name>
</gene>
<reference evidence="1" key="1">
    <citation type="submission" date="2014-01" db="EMBL/GenBank/DDBJ databases">
        <authorList>
            <person name="Aslett M."/>
        </authorList>
    </citation>
    <scope>NUCLEOTIDE SEQUENCE</scope>
</reference>
<organism evidence="1 2">
    <name type="scientific">Trichuris trichiura</name>
    <name type="common">Whipworm</name>
    <name type="synonym">Trichocephalus trichiurus</name>
    <dbReference type="NCBI Taxonomy" id="36087"/>
    <lineage>
        <taxon>Eukaryota</taxon>
        <taxon>Metazoa</taxon>
        <taxon>Ecdysozoa</taxon>
        <taxon>Nematoda</taxon>
        <taxon>Enoplea</taxon>
        <taxon>Dorylaimia</taxon>
        <taxon>Trichinellida</taxon>
        <taxon>Trichuridae</taxon>
        <taxon>Trichuris</taxon>
    </lineage>
</organism>
<dbReference type="PANTHER" id="PTHR34150">
    <property type="entry name" value="PROTEIN CBG08832-RELATED"/>
    <property type="match status" value="1"/>
</dbReference>
<name>A0A077Z8S5_TRITR</name>
<sequence length="530" mass="57221">MVKRPYLCIVDKLTGRICLQGNRISNVTLCNTNEIKRPHRNATNKYLQCEPISDSNRLFWKLPDLGQWTEKRCQSDREEFNEYEQKCVKRQKLKKYGKRRCYPRPYESFALTPNGFCDLSTSSLMPYSSSPATYMQCLPSSRRRYCGQWMSRPCFSGGIFNFMLQLCLSSSMAMGCPQSYIPVTQCSPMMACPGQSMCMQGSCCMPTTTVAMPTAMYPQNPMITAPIGAPAQTYFPIMPGQQFGNVNLGITASMQGGLCPTGVPSLGPCNIGCPTGSVCMSGACCPMSSPFGMFSYPQMGFPPPQLCLSGALPVGACFKGCPGGYICEQAGCCQAGMNPLSYGPMLPYMSGMFPGPLPPYGANIGPLGNAGLVASVGTPPILPVRARPKEPQLCWNGEDPMGTCDGKMSTQPAGGTYDQLKTHPDCPEGYVCQNSSCCRAKLPACPEGGIALQECRAGCPSGYKCYKGGCCPTPSCPGGTRATQWCDVDSDCMPGQSCIQNVCCSDLLMRLKTTAFGPRLNLGRRARNTD</sequence>
<dbReference type="InterPro" id="IPR006150">
    <property type="entry name" value="Cys_repeat_1"/>
</dbReference>
<accession>A0A077Z8S5</accession>
<dbReference type="STRING" id="36087.A0A077Z8S5"/>
<evidence type="ECO:0000313" key="1">
    <source>
        <dbReference type="EMBL" id="CDW55090.1"/>
    </source>
</evidence>
<dbReference type="OrthoDB" id="5912424at2759"/>
<dbReference type="SMART" id="SM00289">
    <property type="entry name" value="WR1"/>
    <property type="match status" value="5"/>
</dbReference>
<reference evidence="1" key="2">
    <citation type="submission" date="2014-03" db="EMBL/GenBank/DDBJ databases">
        <title>The whipworm genome and dual-species transcriptomics of an intimate host-pathogen interaction.</title>
        <authorList>
            <person name="Foth B.J."/>
            <person name="Tsai I.J."/>
            <person name="Reid A.J."/>
            <person name="Bancroft A.J."/>
            <person name="Nichol S."/>
            <person name="Tracey A."/>
            <person name="Holroyd N."/>
            <person name="Cotton J.A."/>
            <person name="Stanley E.J."/>
            <person name="Zarowiecki M."/>
            <person name="Liu J.Z."/>
            <person name="Huckvale T."/>
            <person name="Cooper P.J."/>
            <person name="Grencis R.K."/>
            <person name="Berriman M."/>
        </authorList>
    </citation>
    <scope>NUCLEOTIDE SEQUENCE [LARGE SCALE GENOMIC DNA]</scope>
</reference>
<dbReference type="Proteomes" id="UP000030665">
    <property type="component" value="Unassembled WGS sequence"/>
</dbReference>
<dbReference type="AlphaFoldDB" id="A0A077Z8S5"/>